<protein>
    <submittedName>
        <fullName evidence="1">Uncharacterized protein</fullName>
    </submittedName>
</protein>
<evidence type="ECO:0000313" key="1">
    <source>
        <dbReference type="EMBL" id="RBO80171.1"/>
    </source>
</evidence>
<evidence type="ECO:0000313" key="2">
    <source>
        <dbReference type="Proteomes" id="UP000252086"/>
    </source>
</evidence>
<dbReference type="OrthoDB" id="6104738at2"/>
<dbReference type="RefSeq" id="WP_113875260.1">
    <property type="nucleotide sequence ID" value="NZ_QNRF01000008.1"/>
</dbReference>
<keyword evidence="2" id="KW-1185">Reference proteome</keyword>
<dbReference type="AlphaFoldDB" id="A0A366CXH7"/>
<sequence>MSPFKSSALNMSFLRMLNGRLILLFLFLQLAIWYPFLFSAYEDWQREEKNLANAWQRWHKVQRQDDRLLAMSLSNWDWLDQAAIQTRNRLVTIWRLEGVAHITQWQPVLEVVQETLAVSVMGVEWQRQVDGRWQGIIELDVQLPMANREFENWLPTPFRTPHFNARDWRLFSTMKSADRRSALVQFRRKQYWLHEGSWVPEAGVSVLSVLADRVILVAKDGSQYRLLLTTRRSEDDNLLQEVAD</sequence>
<gene>
    <name evidence="1" type="ORF">DFP76_10834</name>
</gene>
<reference evidence="1 2" key="1">
    <citation type="submission" date="2018-06" db="EMBL/GenBank/DDBJ databases">
        <title>Genomic Encyclopedia of Type Strains, Phase III (KMG-III): the genomes of soil and plant-associated and newly described type strains.</title>
        <authorList>
            <person name="Whitman W."/>
        </authorList>
    </citation>
    <scope>NUCLEOTIDE SEQUENCE [LARGE SCALE GENOMIC DNA]</scope>
    <source>
        <strain evidence="1 2">CECT 7732</strain>
    </source>
</reference>
<organism evidence="1 2">
    <name type="scientific">Marinomonas aquiplantarum</name>
    <dbReference type="NCBI Taxonomy" id="491951"/>
    <lineage>
        <taxon>Bacteria</taxon>
        <taxon>Pseudomonadati</taxon>
        <taxon>Pseudomonadota</taxon>
        <taxon>Gammaproteobacteria</taxon>
        <taxon>Oceanospirillales</taxon>
        <taxon>Oceanospirillaceae</taxon>
        <taxon>Marinomonas</taxon>
    </lineage>
</organism>
<dbReference type="EMBL" id="QNRF01000008">
    <property type="protein sequence ID" value="RBO80171.1"/>
    <property type="molecule type" value="Genomic_DNA"/>
</dbReference>
<proteinExistence type="predicted"/>
<name>A0A366CXH7_9GAMM</name>
<comment type="caution">
    <text evidence="1">The sequence shown here is derived from an EMBL/GenBank/DDBJ whole genome shotgun (WGS) entry which is preliminary data.</text>
</comment>
<accession>A0A366CXH7</accession>
<dbReference type="Proteomes" id="UP000252086">
    <property type="component" value="Unassembled WGS sequence"/>
</dbReference>